<evidence type="ECO:0000313" key="2">
    <source>
        <dbReference type="EMBL" id="KAG9457356.1"/>
    </source>
</evidence>
<sequence length="169" mass="18109">MVRGRKVEKWKAKIRSATHRPYMQDGGTASQPTGRRAHFSNESGVLGLQSRTRTRPGKDGDGVTRVVCEVVTCHVLSPTQHSMGGVIPLPPRRPVTSTLQHCDRSTGPIGFLFFCMGADKIAKEPPGKLLRIGGCRHRSGSAAAAGPRRWPPHPGGSFAAFPIPRGVAA</sequence>
<dbReference type="Proteomes" id="UP000825729">
    <property type="component" value="Unassembled WGS sequence"/>
</dbReference>
<keyword evidence="3" id="KW-1185">Reference proteome</keyword>
<evidence type="ECO:0000256" key="1">
    <source>
        <dbReference type="SAM" id="MobiDB-lite"/>
    </source>
</evidence>
<proteinExistence type="predicted"/>
<name>A0AAV7F990_ARIFI</name>
<organism evidence="2 3">
    <name type="scientific">Aristolochia fimbriata</name>
    <name type="common">White veined hardy Dutchman's pipe vine</name>
    <dbReference type="NCBI Taxonomy" id="158543"/>
    <lineage>
        <taxon>Eukaryota</taxon>
        <taxon>Viridiplantae</taxon>
        <taxon>Streptophyta</taxon>
        <taxon>Embryophyta</taxon>
        <taxon>Tracheophyta</taxon>
        <taxon>Spermatophyta</taxon>
        <taxon>Magnoliopsida</taxon>
        <taxon>Magnoliidae</taxon>
        <taxon>Piperales</taxon>
        <taxon>Aristolochiaceae</taxon>
        <taxon>Aristolochia</taxon>
    </lineage>
</organism>
<accession>A0AAV7F990</accession>
<evidence type="ECO:0000313" key="3">
    <source>
        <dbReference type="Proteomes" id="UP000825729"/>
    </source>
</evidence>
<feature type="region of interest" description="Disordered" evidence="1">
    <location>
        <begin position="21"/>
        <end position="61"/>
    </location>
</feature>
<comment type="caution">
    <text evidence="2">The sequence shown here is derived from an EMBL/GenBank/DDBJ whole genome shotgun (WGS) entry which is preliminary data.</text>
</comment>
<gene>
    <name evidence="2" type="ORF">H6P81_001864</name>
</gene>
<dbReference type="EMBL" id="JAINDJ010000002">
    <property type="protein sequence ID" value="KAG9457356.1"/>
    <property type="molecule type" value="Genomic_DNA"/>
</dbReference>
<dbReference type="AlphaFoldDB" id="A0AAV7F990"/>
<protein>
    <submittedName>
        <fullName evidence="2">Uncharacterized protein</fullName>
    </submittedName>
</protein>
<reference evidence="2 3" key="1">
    <citation type="submission" date="2021-07" db="EMBL/GenBank/DDBJ databases">
        <title>The Aristolochia fimbriata genome: insights into angiosperm evolution, floral development and chemical biosynthesis.</title>
        <authorList>
            <person name="Jiao Y."/>
        </authorList>
    </citation>
    <scope>NUCLEOTIDE SEQUENCE [LARGE SCALE GENOMIC DNA]</scope>
    <source>
        <strain evidence="2">IBCAS-2021</strain>
        <tissue evidence="2">Leaf</tissue>
    </source>
</reference>